<gene>
    <name evidence="2" type="primary">SRR6960549_7_1</name>
</gene>
<sequence>MPYVGNVFHERIRETGAFGSSMIHVGTEWFIDNRNGSIISKTDYNKSIWGGERQITLDKKNPGPPYKTGGPFTSYKSHDDSQVVKGYTRQSGVISVFRQVYVGGFVPTNWPDGAMTSDLLNTGKSGKYSDQYSVATSLGAEAWNKFKPKQSDADLGMFLGEARDIPRMLRTTASSFKDLYMSMTSKRTGHTMSSYASNQLLNTQFGWIPFIRDLEAFIKTYRSCERRLRQLRRDNGKWIRRRGRVSSGVDNSSELKYTSGGPGQFSIYLYPQIGAQSLIGKDQLYTKSRIYKNLTVDTWFSGAFRYWVPSYEPSPETDRGIKKIENILRLYGARVNPLLIWNLTPWSWLADWSTNIGDVISNYTSMTDDNLTARYAYIMQTTYDEYVNQSDIFWRSGTQTCSWSRGCEAKTRRTASPFGFSIAVPDLTVRQWSILTALGIQRKDLLISLNRS</sequence>
<keyword evidence="3" id="KW-1185">Reference proteome</keyword>
<evidence type="ECO:0000256" key="1">
    <source>
        <dbReference type="SAM" id="MobiDB-lite"/>
    </source>
</evidence>
<evidence type="ECO:0000313" key="2">
    <source>
        <dbReference type="EMBL" id="DAD51006.1"/>
    </source>
</evidence>
<dbReference type="EMBL" id="BK013690">
    <property type="protein sequence ID" value="DAD51006.1"/>
    <property type="molecule type" value="Genomic_RNA"/>
</dbReference>
<dbReference type="Proteomes" id="UP000679566">
    <property type="component" value="Segment"/>
</dbReference>
<organism evidence="2 3">
    <name type="scientific">ssRNA phage SRR6960549_7</name>
    <dbReference type="NCBI Taxonomy" id="2786544"/>
    <lineage>
        <taxon>Viruses</taxon>
        <taxon>Riboviria</taxon>
        <taxon>Orthornavirae</taxon>
        <taxon>Lenarviricota</taxon>
        <taxon>Leviviricetes</taxon>
        <taxon>Timlovirales</taxon>
        <taxon>Steitzviridae</taxon>
        <taxon>Giliycovirus</taxon>
        <taxon>Giliycovirus lutivivens</taxon>
        <taxon>Weheuvirus lutivivens</taxon>
    </lineage>
</organism>
<dbReference type="KEGG" id="vg:80400914"/>
<dbReference type="GeneID" id="80400914"/>
<name>A0A8S5KZ50_9VIRU</name>
<protein>
    <submittedName>
        <fullName evidence="2">Maturation protein</fullName>
    </submittedName>
</protein>
<evidence type="ECO:0000313" key="3">
    <source>
        <dbReference type="Proteomes" id="UP000679566"/>
    </source>
</evidence>
<reference evidence="2" key="1">
    <citation type="submission" date="2020-09" db="EMBL/GenBank/DDBJ databases">
        <title>Leviviricetes taxonomy.</title>
        <authorList>
            <person name="Stockdale S.R."/>
            <person name="Callanan J."/>
            <person name="Adriaenssens E.M."/>
            <person name="Kuhn J.H."/>
            <person name="Rumnieks J."/>
            <person name="Shkoporov A."/>
            <person name="Draper L.A."/>
            <person name="Ross P."/>
            <person name="Hill C."/>
        </authorList>
    </citation>
    <scope>NUCLEOTIDE SEQUENCE</scope>
</reference>
<accession>A0A8S5KZ50</accession>
<dbReference type="RefSeq" id="YP_010771235.1">
    <property type="nucleotide sequence ID" value="NC_074528.1"/>
</dbReference>
<feature type="region of interest" description="Disordered" evidence="1">
    <location>
        <begin position="55"/>
        <end position="74"/>
    </location>
</feature>
<proteinExistence type="predicted"/>